<accession>A0A2M9CEN0</accession>
<keyword evidence="4" id="KW-1185">Reference proteome</keyword>
<reference evidence="3 4" key="1">
    <citation type="submission" date="2017-11" db="EMBL/GenBank/DDBJ databases">
        <title>Genomic Encyclopedia of Archaeal and Bacterial Type Strains, Phase II (KMG-II): From Individual Species to Whole Genera.</title>
        <authorList>
            <person name="Goeker M."/>
        </authorList>
    </citation>
    <scope>NUCLEOTIDE SEQUENCE [LARGE SCALE GENOMIC DNA]</scope>
    <source>
        <strain evidence="3 4">DSM 25478</strain>
    </source>
</reference>
<sequence>MSARRGTVVVSAIAVVATLLAGCTGGDPTPDASSSAASATPSATAPPEVSAAEVADDLFGAGVPTAVGSTSGDVEGGGGKTGAVDAEVYAVDAYADRTLVSFGLRSGDGELTVAAFTFTGPQWSFDYLEGFAVVDPTTQERLEAYVDTSTEGAGAAHETCSLKPKTLGPDFYPQTCLLPPLDPATTAVTVEIPNLPPIDDVPVTRHDAGE</sequence>
<feature type="signal peptide" evidence="2">
    <location>
        <begin position="1"/>
        <end position="21"/>
    </location>
</feature>
<comment type="caution">
    <text evidence="3">The sequence shown here is derived from an EMBL/GenBank/DDBJ whole genome shotgun (WGS) entry which is preliminary data.</text>
</comment>
<dbReference type="EMBL" id="PGFE01000003">
    <property type="protein sequence ID" value="PJJ70384.1"/>
    <property type="molecule type" value="Genomic_DNA"/>
</dbReference>
<gene>
    <name evidence="3" type="ORF">CLV28_2219</name>
</gene>
<evidence type="ECO:0000313" key="3">
    <source>
        <dbReference type="EMBL" id="PJJ70384.1"/>
    </source>
</evidence>
<proteinExistence type="predicted"/>
<evidence type="ECO:0000256" key="2">
    <source>
        <dbReference type="SAM" id="SignalP"/>
    </source>
</evidence>
<protein>
    <submittedName>
        <fullName evidence="3">Uncharacterized protein</fullName>
    </submittedName>
</protein>
<dbReference type="PROSITE" id="PS51257">
    <property type="entry name" value="PROKAR_LIPOPROTEIN"/>
    <property type="match status" value="1"/>
</dbReference>
<dbReference type="RefSeq" id="WP_157802613.1">
    <property type="nucleotide sequence ID" value="NZ_BOOX01000001.1"/>
</dbReference>
<keyword evidence="2" id="KW-0732">Signal</keyword>
<organism evidence="3 4">
    <name type="scientific">Sediminihabitans luteus</name>
    <dbReference type="NCBI Taxonomy" id="1138585"/>
    <lineage>
        <taxon>Bacteria</taxon>
        <taxon>Bacillati</taxon>
        <taxon>Actinomycetota</taxon>
        <taxon>Actinomycetes</taxon>
        <taxon>Micrococcales</taxon>
        <taxon>Cellulomonadaceae</taxon>
        <taxon>Sediminihabitans</taxon>
    </lineage>
</organism>
<dbReference type="Proteomes" id="UP000231693">
    <property type="component" value="Unassembled WGS sequence"/>
</dbReference>
<evidence type="ECO:0000256" key="1">
    <source>
        <dbReference type="SAM" id="MobiDB-lite"/>
    </source>
</evidence>
<feature type="chain" id="PRO_5039171933" evidence="2">
    <location>
        <begin position="22"/>
        <end position="210"/>
    </location>
</feature>
<feature type="region of interest" description="Disordered" evidence="1">
    <location>
        <begin position="27"/>
        <end position="49"/>
    </location>
</feature>
<evidence type="ECO:0000313" key="4">
    <source>
        <dbReference type="Proteomes" id="UP000231693"/>
    </source>
</evidence>
<dbReference type="AlphaFoldDB" id="A0A2M9CEN0"/>
<name>A0A2M9CEN0_9CELL</name>